<gene>
    <name evidence="2" type="ORF">DFO60_4096</name>
</gene>
<dbReference type="AlphaFoldDB" id="A0A3D9EDH0"/>
<accession>A0A3D9EDH0</accession>
<evidence type="ECO:0000259" key="1">
    <source>
        <dbReference type="Pfam" id="PF16473"/>
    </source>
</evidence>
<dbReference type="Pfam" id="PF16473">
    <property type="entry name" value="Rv2179c-like"/>
    <property type="match status" value="1"/>
</dbReference>
<name>A0A3D9EDH0_ECTOL</name>
<feature type="domain" description="3'-5' exoribonuclease Rv2179c-like" evidence="1">
    <location>
        <begin position="7"/>
        <end position="187"/>
    </location>
</feature>
<dbReference type="RefSeq" id="WP_115946728.1">
    <property type="nucleotide sequence ID" value="NZ_QRDL01000006.1"/>
</dbReference>
<reference evidence="2 3" key="1">
    <citation type="submission" date="2018-07" db="EMBL/GenBank/DDBJ databases">
        <title>Genome sequencing of rice bacterial endophytes.</title>
        <authorList>
            <person name="Venturi V."/>
        </authorList>
    </citation>
    <scope>NUCLEOTIDE SEQUENCE [LARGE SCALE GENOMIC DNA]</scope>
    <source>
        <strain evidence="2 3">AG1002</strain>
    </source>
</reference>
<comment type="caution">
    <text evidence="2">The sequence shown here is derived from an EMBL/GenBank/DDBJ whole genome shotgun (WGS) entry which is preliminary data.</text>
</comment>
<organism evidence="2 3">
    <name type="scientific">Ectopseudomonas oleovorans</name>
    <name type="common">Pseudomonas oleovorans</name>
    <dbReference type="NCBI Taxonomy" id="301"/>
    <lineage>
        <taxon>Bacteria</taxon>
        <taxon>Pseudomonadati</taxon>
        <taxon>Pseudomonadota</taxon>
        <taxon>Gammaproteobacteria</taxon>
        <taxon>Pseudomonadales</taxon>
        <taxon>Pseudomonadaceae</taxon>
        <taxon>Ectopseudomonas</taxon>
    </lineage>
</organism>
<evidence type="ECO:0000313" key="2">
    <source>
        <dbReference type="EMBL" id="RED01254.1"/>
    </source>
</evidence>
<dbReference type="GO" id="GO:0003676">
    <property type="term" value="F:nucleic acid binding"/>
    <property type="evidence" value="ECO:0007669"/>
    <property type="project" value="InterPro"/>
</dbReference>
<dbReference type="EMBL" id="QRDL01000006">
    <property type="protein sequence ID" value="RED01254.1"/>
    <property type="molecule type" value="Genomic_DNA"/>
</dbReference>
<dbReference type="Proteomes" id="UP000256988">
    <property type="component" value="Unassembled WGS sequence"/>
</dbReference>
<protein>
    <submittedName>
        <fullName evidence="2">Uncharacterized protein DUF5051</fullName>
    </submittedName>
</protein>
<sequence>MKHRIDIVIDLETLGQGNNAPILSIGAVAVTGAGTATATAAIAGEFYSRVDLESAIARGAVPDSETIEWWWQQSPEARAEIDGSRDRDDIRAALVLFSAWLLQQSTPKADQDGYLADVERRIWGNSPSFDCIILGNAYRIGDNLVPWHHREERDLRTLLDLYPAAKLRDFEGIRHHALHDARHEAHQLIQALSVHALRLDCAKAEASRVASLEHSYQQPTDQQAR</sequence>
<dbReference type="InterPro" id="IPR033390">
    <property type="entry name" value="Rv2179c-like"/>
</dbReference>
<dbReference type="Gene3D" id="3.30.420.10">
    <property type="entry name" value="Ribonuclease H-like superfamily/Ribonuclease H"/>
    <property type="match status" value="1"/>
</dbReference>
<dbReference type="InterPro" id="IPR036397">
    <property type="entry name" value="RNaseH_sf"/>
</dbReference>
<dbReference type="SUPFAM" id="SSF53098">
    <property type="entry name" value="Ribonuclease H-like"/>
    <property type="match status" value="1"/>
</dbReference>
<proteinExistence type="predicted"/>
<dbReference type="InterPro" id="IPR012337">
    <property type="entry name" value="RNaseH-like_sf"/>
</dbReference>
<evidence type="ECO:0000313" key="3">
    <source>
        <dbReference type="Proteomes" id="UP000256988"/>
    </source>
</evidence>